<sequence>MGLKDLHSGCHCFANRMRKCWGKEKCPGTIGPLSQKGKAGRIRICKVTGDRRLCARMASMGVYPGIEAEVICPKNGSQCILKIEGGTISLDNSVSDNILVTAL</sequence>
<evidence type="ECO:0000256" key="1">
    <source>
        <dbReference type="ARBA" id="ARBA00023004"/>
    </source>
</evidence>
<organism evidence="3 4">
    <name type="scientific">Desulfoprunum benzoelyticum</name>
    <dbReference type="NCBI Taxonomy" id="1506996"/>
    <lineage>
        <taxon>Bacteria</taxon>
        <taxon>Pseudomonadati</taxon>
        <taxon>Thermodesulfobacteriota</taxon>
        <taxon>Desulfobulbia</taxon>
        <taxon>Desulfobulbales</taxon>
        <taxon>Desulfobulbaceae</taxon>
        <taxon>Desulfoprunum</taxon>
    </lineage>
</organism>
<evidence type="ECO:0000313" key="4">
    <source>
        <dbReference type="Proteomes" id="UP000539642"/>
    </source>
</evidence>
<dbReference type="InterPro" id="IPR008988">
    <property type="entry name" value="Transcriptional_repressor_C"/>
</dbReference>
<keyword evidence="4" id="KW-1185">Reference proteome</keyword>
<dbReference type="GO" id="GO:0046914">
    <property type="term" value="F:transition metal ion binding"/>
    <property type="evidence" value="ECO:0007669"/>
    <property type="project" value="InterPro"/>
</dbReference>
<dbReference type="SMART" id="SM00899">
    <property type="entry name" value="FeoA"/>
    <property type="match status" value="1"/>
</dbReference>
<accession>A0A840USY9</accession>
<evidence type="ECO:0000313" key="3">
    <source>
        <dbReference type="EMBL" id="MBB5348775.1"/>
    </source>
</evidence>
<dbReference type="RefSeq" id="WP_183351600.1">
    <property type="nucleotide sequence ID" value="NZ_JACHEO010000015.1"/>
</dbReference>
<dbReference type="EMBL" id="JACHEO010000015">
    <property type="protein sequence ID" value="MBB5348775.1"/>
    <property type="molecule type" value="Genomic_DNA"/>
</dbReference>
<dbReference type="Pfam" id="PF04023">
    <property type="entry name" value="FeoA"/>
    <property type="match status" value="1"/>
</dbReference>
<dbReference type="AlphaFoldDB" id="A0A840USY9"/>
<keyword evidence="1" id="KW-0408">Iron</keyword>
<dbReference type="SUPFAM" id="SSF50037">
    <property type="entry name" value="C-terminal domain of transcriptional repressors"/>
    <property type="match status" value="1"/>
</dbReference>
<comment type="caution">
    <text evidence="3">The sequence shown here is derived from an EMBL/GenBank/DDBJ whole genome shotgun (WGS) entry which is preliminary data.</text>
</comment>
<gene>
    <name evidence="3" type="ORF">HNQ81_002515</name>
</gene>
<name>A0A840USY9_9BACT</name>
<proteinExistence type="predicted"/>
<evidence type="ECO:0000259" key="2">
    <source>
        <dbReference type="SMART" id="SM00899"/>
    </source>
</evidence>
<dbReference type="InterPro" id="IPR038157">
    <property type="entry name" value="FeoA_core_dom"/>
</dbReference>
<reference evidence="3 4" key="1">
    <citation type="submission" date="2020-08" db="EMBL/GenBank/DDBJ databases">
        <title>Genomic Encyclopedia of Type Strains, Phase IV (KMG-IV): sequencing the most valuable type-strain genomes for metagenomic binning, comparative biology and taxonomic classification.</title>
        <authorList>
            <person name="Goeker M."/>
        </authorList>
    </citation>
    <scope>NUCLEOTIDE SEQUENCE [LARGE SCALE GENOMIC DNA]</scope>
    <source>
        <strain evidence="3 4">DSM 28570</strain>
    </source>
</reference>
<dbReference type="Proteomes" id="UP000539642">
    <property type="component" value="Unassembled WGS sequence"/>
</dbReference>
<feature type="domain" description="Ferrous iron transporter FeoA-like" evidence="2">
    <location>
        <begin position="31"/>
        <end position="102"/>
    </location>
</feature>
<protein>
    <submittedName>
        <fullName evidence="3">Fe2+ transport system protein FeoA</fullName>
    </submittedName>
</protein>
<dbReference type="Gene3D" id="2.30.30.90">
    <property type="match status" value="1"/>
</dbReference>
<dbReference type="InterPro" id="IPR007167">
    <property type="entry name" value="Fe-transptr_FeoA-like"/>
</dbReference>